<feature type="compositionally biased region" description="Basic and acidic residues" evidence="3">
    <location>
        <begin position="14"/>
        <end position="41"/>
    </location>
</feature>
<keyword evidence="2" id="KW-0624">Polysaccharide degradation</keyword>
<protein>
    <recommendedName>
        <fullName evidence="4">CBM2 domain-containing protein</fullName>
    </recommendedName>
</protein>
<comment type="caution">
    <text evidence="5">The sequence shown here is derived from an EMBL/GenBank/DDBJ whole genome shotgun (WGS) entry which is preliminary data.</text>
</comment>
<sequence length="237" mass="23142">MTEELIAGWMVARRWERSHSSGVSGKDETLRGDRTPADHRASRPSPPPDTPPGDRTTPGRVAIRAALTAFVAATALLLAGPLAAPAAGNTGVPAGTGTDGGGDAGPGDDGGGDAGPGDDGGVTTGGADAGPGDPPADATCTALPVFGSSWPGGFRMEVTVTNTGTVPLTGWTVHLPAVNAEQVWGGTAAPHPDGGTLVTNTPWTGAVAPGTSMSFGLIGSGSGPTDARPPVCAPLTG</sequence>
<proteinExistence type="predicted"/>
<organism evidence="5 6">
    <name type="scientific">Streptomyces calidiresistens</name>
    <dbReference type="NCBI Taxonomy" id="1485586"/>
    <lineage>
        <taxon>Bacteria</taxon>
        <taxon>Bacillati</taxon>
        <taxon>Actinomycetota</taxon>
        <taxon>Actinomycetes</taxon>
        <taxon>Kitasatosporales</taxon>
        <taxon>Streptomycetaceae</taxon>
        <taxon>Streptomyces</taxon>
    </lineage>
</organism>
<name>A0A7W3T2N5_9ACTN</name>
<dbReference type="GO" id="GO:0030247">
    <property type="term" value="F:polysaccharide binding"/>
    <property type="evidence" value="ECO:0007669"/>
    <property type="project" value="UniProtKB-UniRule"/>
</dbReference>
<evidence type="ECO:0000313" key="5">
    <source>
        <dbReference type="EMBL" id="MBB0229825.1"/>
    </source>
</evidence>
<dbReference type="Gene3D" id="2.60.40.290">
    <property type="match status" value="1"/>
</dbReference>
<dbReference type="Pfam" id="PF00553">
    <property type="entry name" value="CBM_2"/>
    <property type="match status" value="1"/>
</dbReference>
<keyword evidence="2" id="KW-0119">Carbohydrate metabolism</keyword>
<dbReference type="PROSITE" id="PS51173">
    <property type="entry name" value="CBM2"/>
    <property type="match status" value="1"/>
</dbReference>
<gene>
    <name evidence="5" type="ORF">FOE67_09940</name>
</gene>
<evidence type="ECO:0000256" key="1">
    <source>
        <dbReference type="ARBA" id="ARBA00022729"/>
    </source>
</evidence>
<feature type="region of interest" description="Disordered" evidence="3">
    <location>
        <begin position="93"/>
        <end position="142"/>
    </location>
</feature>
<dbReference type="GO" id="GO:0004553">
    <property type="term" value="F:hydrolase activity, hydrolyzing O-glycosyl compounds"/>
    <property type="evidence" value="ECO:0007669"/>
    <property type="project" value="InterPro"/>
</dbReference>
<evidence type="ECO:0000259" key="4">
    <source>
        <dbReference type="PROSITE" id="PS51173"/>
    </source>
</evidence>
<dbReference type="EMBL" id="VKHS01000176">
    <property type="protein sequence ID" value="MBB0229825.1"/>
    <property type="molecule type" value="Genomic_DNA"/>
</dbReference>
<dbReference type="InterPro" id="IPR012291">
    <property type="entry name" value="CBM2_carb-bd_dom_sf"/>
</dbReference>
<dbReference type="GO" id="GO:0000272">
    <property type="term" value="P:polysaccharide catabolic process"/>
    <property type="evidence" value="ECO:0007669"/>
    <property type="project" value="UniProtKB-KW"/>
</dbReference>
<accession>A0A7W3T2N5</accession>
<keyword evidence="1" id="KW-0732">Signal</keyword>
<reference evidence="6" key="1">
    <citation type="submission" date="2019-10" db="EMBL/GenBank/DDBJ databases">
        <title>Streptomyces sp. nov., a novel actinobacterium isolated from alkaline environment.</title>
        <authorList>
            <person name="Golinska P."/>
        </authorList>
    </citation>
    <scope>NUCLEOTIDE SEQUENCE [LARGE SCALE GENOMIC DNA]</scope>
    <source>
        <strain evidence="6">DSM 42108</strain>
    </source>
</reference>
<dbReference type="SMART" id="SM00637">
    <property type="entry name" value="CBD_II"/>
    <property type="match status" value="1"/>
</dbReference>
<evidence type="ECO:0000256" key="3">
    <source>
        <dbReference type="SAM" id="MobiDB-lite"/>
    </source>
</evidence>
<keyword evidence="6" id="KW-1185">Reference proteome</keyword>
<dbReference type="InterPro" id="IPR001919">
    <property type="entry name" value="CBD2"/>
</dbReference>
<evidence type="ECO:0000256" key="2">
    <source>
        <dbReference type="ARBA" id="ARBA00023326"/>
    </source>
</evidence>
<feature type="region of interest" description="Disordered" evidence="3">
    <location>
        <begin position="14"/>
        <end position="58"/>
    </location>
</feature>
<dbReference type="AlphaFoldDB" id="A0A7W3T2N5"/>
<evidence type="ECO:0000313" key="6">
    <source>
        <dbReference type="Proteomes" id="UP000530234"/>
    </source>
</evidence>
<feature type="domain" description="CBM2" evidence="4">
    <location>
        <begin position="133"/>
        <end position="237"/>
    </location>
</feature>
<dbReference type="SUPFAM" id="SSF49384">
    <property type="entry name" value="Carbohydrate-binding domain"/>
    <property type="match status" value="1"/>
</dbReference>
<dbReference type="InterPro" id="IPR008965">
    <property type="entry name" value="CBM2/CBM3_carb-bd_dom_sf"/>
</dbReference>
<dbReference type="Proteomes" id="UP000530234">
    <property type="component" value="Unassembled WGS sequence"/>
</dbReference>
<feature type="compositionally biased region" description="Gly residues" evidence="3">
    <location>
        <begin position="97"/>
        <end position="129"/>
    </location>
</feature>